<dbReference type="RefSeq" id="WP_057952692.1">
    <property type="nucleotide sequence ID" value="NZ_CP013118.1"/>
</dbReference>
<proteinExistence type="predicted"/>
<evidence type="ECO:0000313" key="4">
    <source>
        <dbReference type="Proteomes" id="UP000064893"/>
    </source>
</evidence>
<keyword evidence="1" id="KW-0812">Transmembrane</keyword>
<evidence type="ECO:0000259" key="2">
    <source>
        <dbReference type="Pfam" id="PF13462"/>
    </source>
</evidence>
<evidence type="ECO:0000256" key="1">
    <source>
        <dbReference type="SAM" id="Phobius"/>
    </source>
</evidence>
<dbReference type="SUPFAM" id="SSF52833">
    <property type="entry name" value="Thioredoxin-like"/>
    <property type="match status" value="1"/>
</dbReference>
<reference evidence="3 4" key="1">
    <citation type="submission" date="2015-11" db="EMBL/GenBank/DDBJ databases">
        <title>Description and complete genome sequence of a novel strain predominating in hypersaline microbial mats and representing a new family of the Bacteriodetes phylum.</title>
        <authorList>
            <person name="Spring S."/>
            <person name="Bunk B."/>
            <person name="Sproer C."/>
            <person name="Klenk H.-P."/>
        </authorList>
    </citation>
    <scope>NUCLEOTIDE SEQUENCE [LARGE SCALE GENOMIC DNA]</scope>
    <source>
        <strain evidence="3 4">L21-Spi-D4</strain>
    </source>
</reference>
<dbReference type="Proteomes" id="UP000064893">
    <property type="component" value="Chromosome"/>
</dbReference>
<sequence length="214" mass="24802">MRLSKSHIIAYTISLVIIVLLAIKLWQHYSPNHLEKVRAKISVAKQQPLDIVFGNESAGLSVYMYASYNCSYCRKFFTEVLPELEPFIEQNQIKIIMRLTSKSRDDRLKRALKAAVCVNHYGNFEHLHKLLLHDPKVAYTLDFQNMIDGFSMKDPFVGECIDGEIAAQHLEKNLKEFNQLELKGTPSFVINDIVYQGYREPELFKKIIKKHLSK</sequence>
<dbReference type="GO" id="GO:0016853">
    <property type="term" value="F:isomerase activity"/>
    <property type="evidence" value="ECO:0007669"/>
    <property type="project" value="UniProtKB-KW"/>
</dbReference>
<dbReference type="Gene3D" id="3.40.30.10">
    <property type="entry name" value="Glutaredoxin"/>
    <property type="match status" value="1"/>
</dbReference>
<dbReference type="InterPro" id="IPR036249">
    <property type="entry name" value="Thioredoxin-like_sf"/>
</dbReference>
<dbReference type="InterPro" id="IPR012336">
    <property type="entry name" value="Thioredoxin-like_fold"/>
</dbReference>
<keyword evidence="1" id="KW-0472">Membrane</keyword>
<name>A0A0S2HYP8_9BACT</name>
<organism evidence="3 4">
    <name type="scientific">Salinivirga cyanobacteriivorans</name>
    <dbReference type="NCBI Taxonomy" id="1307839"/>
    <lineage>
        <taxon>Bacteria</taxon>
        <taxon>Pseudomonadati</taxon>
        <taxon>Bacteroidota</taxon>
        <taxon>Bacteroidia</taxon>
        <taxon>Bacteroidales</taxon>
        <taxon>Salinivirgaceae</taxon>
        <taxon>Salinivirga</taxon>
    </lineage>
</organism>
<feature type="transmembrane region" description="Helical" evidence="1">
    <location>
        <begin position="6"/>
        <end position="26"/>
    </location>
</feature>
<feature type="domain" description="Thioredoxin-like fold" evidence="2">
    <location>
        <begin position="49"/>
        <end position="210"/>
    </location>
</feature>
<gene>
    <name evidence="3" type="ORF">L21SP5_01573</name>
</gene>
<keyword evidence="3" id="KW-0413">Isomerase</keyword>
<dbReference type="KEGG" id="blq:L21SP5_01573"/>
<dbReference type="EMBL" id="CP013118">
    <property type="protein sequence ID" value="ALO15219.1"/>
    <property type="molecule type" value="Genomic_DNA"/>
</dbReference>
<accession>A0A0S2HYP8</accession>
<keyword evidence="1" id="KW-1133">Transmembrane helix</keyword>
<evidence type="ECO:0000313" key="3">
    <source>
        <dbReference type="EMBL" id="ALO15219.1"/>
    </source>
</evidence>
<dbReference type="Pfam" id="PF13462">
    <property type="entry name" value="Thioredoxin_4"/>
    <property type="match status" value="1"/>
</dbReference>
<dbReference type="STRING" id="1307839.L21SP5_01573"/>
<dbReference type="AlphaFoldDB" id="A0A0S2HYP8"/>
<keyword evidence="4" id="KW-1185">Reference proteome</keyword>
<dbReference type="OrthoDB" id="8478320at2"/>
<protein>
    <submittedName>
        <fullName evidence="3">Protein-disulfide isomerase</fullName>
    </submittedName>
</protein>